<organism evidence="1 2">
    <name type="scientific">Allobacillus saliphilus</name>
    <dbReference type="NCBI Taxonomy" id="2912308"/>
    <lineage>
        <taxon>Bacteria</taxon>
        <taxon>Bacillati</taxon>
        <taxon>Bacillota</taxon>
        <taxon>Bacilli</taxon>
        <taxon>Bacillales</taxon>
        <taxon>Bacillaceae</taxon>
        <taxon>Allobacillus</taxon>
    </lineage>
</organism>
<dbReference type="RefSeq" id="WP_212366986.1">
    <property type="nucleotide sequence ID" value="NZ_JAGSIE010000002.1"/>
</dbReference>
<dbReference type="EMBL" id="JAGSIE010000002">
    <property type="protein sequence ID" value="MBR7552553.1"/>
    <property type="molecule type" value="Genomic_DNA"/>
</dbReference>
<dbReference type="GO" id="GO:0016740">
    <property type="term" value="F:transferase activity"/>
    <property type="evidence" value="ECO:0007669"/>
    <property type="project" value="UniProtKB-KW"/>
</dbReference>
<dbReference type="Proteomes" id="UP000675431">
    <property type="component" value="Unassembled WGS sequence"/>
</dbReference>
<sequence length="317" mass="38136">MKTILKKLFNESEIIIYLYDRITGAYFKNFISDERLIRKKFKNRLGRDLQLDNPVKFNDKLQWLKLNWYDPLATKCADKYEVREFVSETIGEEYLNELYGVYESVDEIDIDKLPNSFVLKGTHGSGYNVICKDKNKMNWDEEFKKMRRWLRLNYFWKVRQWVYKDIKPRIVCEKFIEQEEGAELRDYRFFCFNGNPKFITVDFSITNKKNTRRNLYDLDWNLMEQEIAYPRELNLKVDKPDKLDKMIELSKKLSANFPHARVDFYYIDNRIIFGEITFFHQGGMGKIKPLEFEDEMGSWLKLPKKPAITDTSNGRNL</sequence>
<dbReference type="AlphaFoldDB" id="A0A941CRI2"/>
<keyword evidence="1" id="KW-0808">Transferase</keyword>
<accession>A0A941CRI2</accession>
<name>A0A941CRI2_9BACI</name>
<proteinExistence type="predicted"/>
<keyword evidence="2" id="KW-1185">Reference proteome</keyword>
<evidence type="ECO:0000313" key="1">
    <source>
        <dbReference type="EMBL" id="MBR7552553.1"/>
    </source>
</evidence>
<evidence type="ECO:0000313" key="2">
    <source>
        <dbReference type="Proteomes" id="UP000675431"/>
    </source>
</evidence>
<protein>
    <submittedName>
        <fullName evidence="1">Glycosyl transferase</fullName>
    </submittedName>
</protein>
<reference evidence="1 2" key="1">
    <citation type="submission" date="2021-04" db="EMBL/GenBank/DDBJ databases">
        <title>Allobacillus sp. nov. SKP8-2 isolated from shrimp paste.</title>
        <authorList>
            <person name="Tanasupawat S."/>
            <person name="Yiamsombat S."/>
            <person name="Kanchanasin P."/>
            <person name="Kuncharoen N."/>
        </authorList>
    </citation>
    <scope>NUCLEOTIDE SEQUENCE [LARGE SCALE GENOMIC DNA]</scope>
    <source>
        <strain evidence="1 2">SKP8-2</strain>
    </source>
</reference>
<dbReference type="InterPro" id="IPR029465">
    <property type="entry name" value="ATPgrasp_TupA"/>
</dbReference>
<comment type="caution">
    <text evidence="1">The sequence shown here is derived from an EMBL/GenBank/DDBJ whole genome shotgun (WGS) entry which is preliminary data.</text>
</comment>
<dbReference type="Pfam" id="PF14305">
    <property type="entry name" value="ATPgrasp_TupA"/>
    <property type="match status" value="1"/>
</dbReference>
<gene>
    <name evidence="1" type="ORF">KC820_00160</name>
</gene>